<feature type="region of interest" description="Disordered" evidence="1">
    <location>
        <begin position="59"/>
        <end position="95"/>
    </location>
</feature>
<name>A0A9Q1CNJ9_HOLLE</name>
<dbReference type="EMBL" id="JAIZAY010000001">
    <property type="protein sequence ID" value="KAJ8049007.1"/>
    <property type="molecule type" value="Genomic_DNA"/>
</dbReference>
<reference evidence="2" key="1">
    <citation type="submission" date="2021-10" db="EMBL/GenBank/DDBJ databases">
        <title>Tropical sea cucumber genome reveals ecological adaptation and Cuvierian tubules defense mechanism.</title>
        <authorList>
            <person name="Chen T."/>
        </authorList>
    </citation>
    <scope>NUCLEOTIDE SEQUENCE</scope>
    <source>
        <strain evidence="2">Nanhai2018</strain>
        <tissue evidence="2">Muscle</tissue>
    </source>
</reference>
<evidence type="ECO:0000313" key="2">
    <source>
        <dbReference type="EMBL" id="KAJ8049007.1"/>
    </source>
</evidence>
<evidence type="ECO:0000313" key="3">
    <source>
        <dbReference type="Proteomes" id="UP001152320"/>
    </source>
</evidence>
<proteinExistence type="predicted"/>
<accession>A0A9Q1CNJ9</accession>
<evidence type="ECO:0000256" key="1">
    <source>
        <dbReference type="SAM" id="MobiDB-lite"/>
    </source>
</evidence>
<dbReference type="Proteomes" id="UP001152320">
    <property type="component" value="Chromosome 1"/>
</dbReference>
<sequence>MRNFGNYLQNDSVLREGKGTLIVVYRPQYTIADPNDYLPCHERYGYYAKSEIWKHACPSHESRKNLDDDEPPKKKKKKKKRKRGTHCKKGKNLLPPIPGVSSKTSAILLNMSNDSVAQYCRSDSLIRMYADKLREKHGHDADQTSYIRQVRELGRLMLEYRSVTGQNNAQLSDILSPANLMM</sequence>
<dbReference type="PANTHER" id="PTHR33480:SF1">
    <property type="entry name" value="TYR RECOMBINASE DOMAIN-CONTAINING PROTEIN"/>
    <property type="match status" value="1"/>
</dbReference>
<feature type="compositionally biased region" description="Basic residues" evidence="1">
    <location>
        <begin position="73"/>
        <end position="91"/>
    </location>
</feature>
<dbReference type="PANTHER" id="PTHR33480">
    <property type="entry name" value="SET DOMAIN-CONTAINING PROTEIN-RELATED"/>
    <property type="match status" value="1"/>
</dbReference>
<dbReference type="AlphaFoldDB" id="A0A9Q1CNJ9"/>
<comment type="caution">
    <text evidence="2">The sequence shown here is derived from an EMBL/GenBank/DDBJ whole genome shotgun (WGS) entry which is preliminary data.</text>
</comment>
<gene>
    <name evidence="2" type="ORF">HOLleu_01544</name>
</gene>
<protein>
    <submittedName>
        <fullName evidence="2">Uncharacterized protein</fullName>
    </submittedName>
</protein>
<keyword evidence="3" id="KW-1185">Reference proteome</keyword>
<organism evidence="2 3">
    <name type="scientific">Holothuria leucospilota</name>
    <name type="common">Black long sea cucumber</name>
    <name type="synonym">Mertensiothuria leucospilota</name>
    <dbReference type="NCBI Taxonomy" id="206669"/>
    <lineage>
        <taxon>Eukaryota</taxon>
        <taxon>Metazoa</taxon>
        <taxon>Echinodermata</taxon>
        <taxon>Eleutherozoa</taxon>
        <taxon>Echinozoa</taxon>
        <taxon>Holothuroidea</taxon>
        <taxon>Aspidochirotacea</taxon>
        <taxon>Aspidochirotida</taxon>
        <taxon>Holothuriidae</taxon>
        <taxon>Holothuria</taxon>
    </lineage>
</organism>